<evidence type="ECO:0000313" key="2">
    <source>
        <dbReference type="EMBL" id="EJT99127.1"/>
    </source>
</evidence>
<evidence type="ECO:0008006" key="4">
    <source>
        <dbReference type="Google" id="ProtNLM"/>
    </source>
</evidence>
<dbReference type="Proteomes" id="UP000030653">
    <property type="component" value="Unassembled WGS sequence"/>
</dbReference>
<evidence type="ECO:0000256" key="1">
    <source>
        <dbReference type="SAM" id="MobiDB-lite"/>
    </source>
</evidence>
<organism evidence="2 3">
    <name type="scientific">Dacryopinax primogenitus (strain DJM 731)</name>
    <name type="common">Brown rot fungus</name>
    <dbReference type="NCBI Taxonomy" id="1858805"/>
    <lineage>
        <taxon>Eukaryota</taxon>
        <taxon>Fungi</taxon>
        <taxon>Dikarya</taxon>
        <taxon>Basidiomycota</taxon>
        <taxon>Agaricomycotina</taxon>
        <taxon>Dacrymycetes</taxon>
        <taxon>Dacrymycetales</taxon>
        <taxon>Dacrymycetaceae</taxon>
        <taxon>Dacryopinax</taxon>
    </lineage>
</organism>
<feature type="region of interest" description="Disordered" evidence="1">
    <location>
        <begin position="354"/>
        <end position="389"/>
    </location>
</feature>
<keyword evidence="3" id="KW-1185">Reference proteome</keyword>
<gene>
    <name evidence="2" type="ORF">DACRYDRAFT_118390</name>
</gene>
<dbReference type="GeneID" id="63685635"/>
<proteinExistence type="predicted"/>
<protein>
    <recommendedName>
        <fullName evidence="4">BTB domain-containing protein</fullName>
    </recommendedName>
</protein>
<dbReference type="AlphaFoldDB" id="M5G5U2"/>
<name>M5G5U2_DACPD</name>
<accession>M5G5U2</accession>
<dbReference type="OrthoDB" id="3238373at2759"/>
<dbReference type="RefSeq" id="XP_040626025.1">
    <property type="nucleotide sequence ID" value="XM_040770573.1"/>
</dbReference>
<reference evidence="2 3" key="1">
    <citation type="journal article" date="2012" name="Science">
        <title>The Paleozoic origin of enzymatic lignin decomposition reconstructed from 31 fungal genomes.</title>
        <authorList>
            <person name="Floudas D."/>
            <person name="Binder M."/>
            <person name="Riley R."/>
            <person name="Barry K."/>
            <person name="Blanchette R.A."/>
            <person name="Henrissat B."/>
            <person name="Martinez A.T."/>
            <person name="Otillar R."/>
            <person name="Spatafora J.W."/>
            <person name="Yadav J.S."/>
            <person name="Aerts A."/>
            <person name="Benoit I."/>
            <person name="Boyd A."/>
            <person name="Carlson A."/>
            <person name="Copeland A."/>
            <person name="Coutinho P.M."/>
            <person name="de Vries R.P."/>
            <person name="Ferreira P."/>
            <person name="Findley K."/>
            <person name="Foster B."/>
            <person name="Gaskell J."/>
            <person name="Glotzer D."/>
            <person name="Gorecki P."/>
            <person name="Heitman J."/>
            <person name="Hesse C."/>
            <person name="Hori C."/>
            <person name="Igarashi K."/>
            <person name="Jurgens J.A."/>
            <person name="Kallen N."/>
            <person name="Kersten P."/>
            <person name="Kohler A."/>
            <person name="Kuees U."/>
            <person name="Kumar T.K.A."/>
            <person name="Kuo A."/>
            <person name="LaButti K."/>
            <person name="Larrondo L.F."/>
            <person name="Lindquist E."/>
            <person name="Ling A."/>
            <person name="Lombard V."/>
            <person name="Lucas S."/>
            <person name="Lundell T."/>
            <person name="Martin R."/>
            <person name="McLaughlin D.J."/>
            <person name="Morgenstern I."/>
            <person name="Morin E."/>
            <person name="Murat C."/>
            <person name="Nagy L.G."/>
            <person name="Nolan M."/>
            <person name="Ohm R.A."/>
            <person name="Patyshakuliyeva A."/>
            <person name="Rokas A."/>
            <person name="Ruiz-Duenas F.J."/>
            <person name="Sabat G."/>
            <person name="Salamov A."/>
            <person name="Samejima M."/>
            <person name="Schmutz J."/>
            <person name="Slot J.C."/>
            <person name="St John F."/>
            <person name="Stenlid J."/>
            <person name="Sun H."/>
            <person name="Sun S."/>
            <person name="Syed K."/>
            <person name="Tsang A."/>
            <person name="Wiebenga A."/>
            <person name="Young D."/>
            <person name="Pisabarro A."/>
            <person name="Eastwood D.C."/>
            <person name="Martin F."/>
            <person name="Cullen D."/>
            <person name="Grigoriev I.V."/>
            <person name="Hibbett D.S."/>
        </authorList>
    </citation>
    <scope>NUCLEOTIDE SEQUENCE [LARGE SCALE GENOMIC DNA]</scope>
    <source>
        <strain evidence="2 3">DJM-731 SS1</strain>
    </source>
</reference>
<dbReference type="HOGENOM" id="CLU_634627_0_0_1"/>
<dbReference type="EMBL" id="JH795871">
    <property type="protein sequence ID" value="EJT99127.1"/>
    <property type="molecule type" value="Genomic_DNA"/>
</dbReference>
<sequence>MQPHIPLSLDIMEDAGRYMSGSALTLRTNANANGNANGASLPPEHIRAQRVFGSALQVDEQFAGDTIILVENTLFHIPTYLLHQSTLFAQLFDLRYPGSSTSLSVSLSRALEESPVDMNVPEPSLTARSFRAFAKALLSPAYAPTSLSPEELLPALEWSSKWCFPSLTSHLLSQLALSRDPSNAPSLLPHARFPLAKQYSSQRVLDQALVDQCLSLSPPDMLAYDSLIQSFGPAAFLDLIETRRLVWSHLRALASGTRGENTVWTDCAHKPDWCHTAPLFRQALADVLLAEGKQRTRNAPYEDFDAAFCTALDSLATGSRACETCRGKTVERMSWFIDSTRIFDIVRERIGPLLSPPASQTADSPVAGSHLLTNSSSPETGKRKTPSTAGQTGIYLWNAAWGLPVEGSAQQRDWERLMDLQGETMQSVSGSG</sequence>
<evidence type="ECO:0000313" key="3">
    <source>
        <dbReference type="Proteomes" id="UP000030653"/>
    </source>
</evidence>